<organism evidence="1">
    <name type="scientific">uncultured Caudovirales phage</name>
    <dbReference type="NCBI Taxonomy" id="2100421"/>
    <lineage>
        <taxon>Viruses</taxon>
        <taxon>Duplodnaviria</taxon>
        <taxon>Heunggongvirae</taxon>
        <taxon>Uroviricota</taxon>
        <taxon>Caudoviricetes</taxon>
        <taxon>Peduoviridae</taxon>
        <taxon>Maltschvirus</taxon>
        <taxon>Maltschvirus maltsch</taxon>
    </lineage>
</organism>
<dbReference type="EMBL" id="LR796356">
    <property type="protein sequence ID" value="CAB4139317.1"/>
    <property type="molecule type" value="Genomic_DNA"/>
</dbReference>
<protein>
    <submittedName>
        <fullName evidence="1">Uncharacterized protein</fullName>
    </submittedName>
</protein>
<accession>A0A6J5M1W2</accession>
<gene>
    <name evidence="1" type="ORF">UFOVP347_14</name>
</gene>
<name>A0A6J5M1W2_9CAUD</name>
<sequence length="73" mass="8317">MQFRPVIIGCYIDSYDSVKVQLSTGEPDEMDRGEFELQLQGAQAFVSRERLRKFAEAILDQLDAKPKTDPIVI</sequence>
<evidence type="ECO:0000313" key="1">
    <source>
        <dbReference type="EMBL" id="CAB4139317.1"/>
    </source>
</evidence>
<reference evidence="1" key="1">
    <citation type="submission" date="2020-04" db="EMBL/GenBank/DDBJ databases">
        <authorList>
            <person name="Chiriac C."/>
            <person name="Salcher M."/>
            <person name="Ghai R."/>
            <person name="Kavagutti S V."/>
        </authorList>
    </citation>
    <scope>NUCLEOTIDE SEQUENCE</scope>
</reference>
<proteinExistence type="predicted"/>